<reference evidence="1" key="1">
    <citation type="thesis" date="2020" institute="ProQuest LLC" country="789 East Eisenhower Parkway, Ann Arbor, MI, USA">
        <title>Comparative Genomics and Chromosome Evolution.</title>
        <authorList>
            <person name="Mudd A.B."/>
        </authorList>
    </citation>
    <scope>NUCLEOTIDE SEQUENCE</scope>
    <source>
        <strain evidence="1">237g6f4</strain>
        <tissue evidence="1">Blood</tissue>
    </source>
</reference>
<dbReference type="GO" id="GO:0003697">
    <property type="term" value="F:single-stranded DNA binding"/>
    <property type="evidence" value="ECO:0007669"/>
    <property type="project" value="TreeGrafter"/>
</dbReference>
<dbReference type="Proteomes" id="UP000824782">
    <property type="component" value="Unassembled WGS sequence"/>
</dbReference>
<dbReference type="PANTHER" id="PTHR28653">
    <property type="match status" value="1"/>
</dbReference>
<gene>
    <name evidence="1" type="ORF">GDO81_020424</name>
</gene>
<protein>
    <recommendedName>
        <fullName evidence="3">ATPase SWSAP1</fullName>
    </recommendedName>
</protein>
<comment type="caution">
    <text evidence="1">The sequence shown here is derived from an EMBL/GenBank/DDBJ whole genome shotgun (WGS) entry which is preliminary data.</text>
</comment>
<dbReference type="EMBL" id="WNYA01001459">
    <property type="protein sequence ID" value="KAG8545732.1"/>
    <property type="molecule type" value="Genomic_DNA"/>
</dbReference>
<dbReference type="GO" id="GO:0097196">
    <property type="term" value="C:Shu complex"/>
    <property type="evidence" value="ECO:0007669"/>
    <property type="project" value="TreeGrafter"/>
</dbReference>
<dbReference type="GO" id="GO:0000724">
    <property type="term" value="P:double-strand break repair via homologous recombination"/>
    <property type="evidence" value="ECO:0007669"/>
    <property type="project" value="TreeGrafter"/>
</dbReference>
<evidence type="ECO:0008006" key="3">
    <source>
        <dbReference type="Google" id="ProtNLM"/>
    </source>
</evidence>
<accession>A0AAV6ZEF7</accession>
<dbReference type="PANTHER" id="PTHR28653:SF1">
    <property type="entry name" value="ATPASE SWSAP1"/>
    <property type="match status" value="1"/>
</dbReference>
<proteinExistence type="predicted"/>
<evidence type="ECO:0000313" key="1">
    <source>
        <dbReference type="EMBL" id="KAG8545732.1"/>
    </source>
</evidence>
<sequence>MSLTLLRLLRELSGAPEPGDVGAAGCGPHGPPALVLASPECGISGLMFMAAALAAEEEGAVLYLCPQPLQTVPNMGRAARDPLVLKQIRFVYPPSMKDLLQFFSSLHLMSPPPSLIMVDGLERYLPPTCSLQDGARICALMLDSVSHLGCGLLVSAAPSSEGTDGAFLAVERYFPNQFVVYHDLCPEGKKQTFKMSFMSPRPRWNLRIKEDGSLGVSPCITVEDHSPNVQN</sequence>
<dbReference type="AlphaFoldDB" id="A0AAV6ZEF7"/>
<evidence type="ECO:0000313" key="2">
    <source>
        <dbReference type="Proteomes" id="UP000824782"/>
    </source>
</evidence>
<keyword evidence="2" id="KW-1185">Reference proteome</keyword>
<name>A0AAV6ZEF7_ENGPU</name>
<organism evidence="1 2">
    <name type="scientific">Engystomops pustulosus</name>
    <name type="common">Tungara frog</name>
    <name type="synonym">Physalaemus pustulosus</name>
    <dbReference type="NCBI Taxonomy" id="76066"/>
    <lineage>
        <taxon>Eukaryota</taxon>
        <taxon>Metazoa</taxon>
        <taxon>Chordata</taxon>
        <taxon>Craniata</taxon>
        <taxon>Vertebrata</taxon>
        <taxon>Euteleostomi</taxon>
        <taxon>Amphibia</taxon>
        <taxon>Batrachia</taxon>
        <taxon>Anura</taxon>
        <taxon>Neobatrachia</taxon>
        <taxon>Hyloidea</taxon>
        <taxon>Leptodactylidae</taxon>
        <taxon>Leiuperinae</taxon>
        <taxon>Engystomops</taxon>
    </lineage>
</organism>